<gene>
    <name evidence="5" type="primary">bglX</name>
    <name evidence="5" type="ORF">HMPREF9081_2054</name>
</gene>
<dbReference type="eggNOG" id="COG1472">
    <property type="taxonomic scope" value="Bacteria"/>
</dbReference>
<dbReference type="STRING" id="888060.HMPREF9081_2054"/>
<keyword evidence="2 5" id="KW-0378">Hydrolase</keyword>
<evidence type="ECO:0000256" key="3">
    <source>
        <dbReference type="ARBA" id="ARBA00023295"/>
    </source>
</evidence>
<dbReference type="HOGENOM" id="CLU_008392_0_2_9"/>
<dbReference type="PANTHER" id="PTHR30480:SF16">
    <property type="entry name" value="GLYCOSIDE HYDROLASE FAMILY 3 DOMAIN PROTEIN"/>
    <property type="match status" value="1"/>
</dbReference>
<feature type="domain" description="Glycoside hydrolase family 3 N-terminal" evidence="4">
    <location>
        <begin position="74"/>
        <end position="392"/>
    </location>
</feature>
<evidence type="ECO:0000259" key="4">
    <source>
        <dbReference type="Pfam" id="PF00933"/>
    </source>
</evidence>
<dbReference type="EMBL" id="AFHQ01000052">
    <property type="protein sequence ID" value="EGK57884.1"/>
    <property type="molecule type" value="Genomic_DNA"/>
</dbReference>
<dbReference type="EC" id="3.2.1.-" evidence="5"/>
<dbReference type="GO" id="GO:0005975">
    <property type="term" value="P:carbohydrate metabolic process"/>
    <property type="evidence" value="ECO:0007669"/>
    <property type="project" value="InterPro"/>
</dbReference>
<comment type="caution">
    <text evidence="5">The sequence shown here is derived from an EMBL/GenBank/DDBJ whole genome shotgun (WGS) entry which is preliminary data.</text>
</comment>
<dbReference type="InterPro" id="IPR050226">
    <property type="entry name" value="NagZ_Beta-hexosaminidase"/>
</dbReference>
<dbReference type="Pfam" id="PF00933">
    <property type="entry name" value="Glyco_hydro_3"/>
    <property type="match status" value="1"/>
</dbReference>
<sequence length="401" mass="43668">MYMGVFMRKKYKIAVGLLGAVVFLLAILGGSLYVLKANVINHKPAMERGRDAQHDGRQLTVDEQVEEILSDMSITERIGQMVMVGVPGKAFDNDSRYVLGQFHYGGIILFDRNLESKDQTKKLIADLQSGANEKLPLFIAIDEEGGAVVRGESFIPAPPAAEDVGKESPEFAEGLAVSLAEELMSLGINVNFAPVADVGASEGRSYSTDPYEVLAFIKSIGNGYHSAGIIYALKHFPGIGRGTVDSHKEISSIEASEEELQKADIMPFREMIHNTGKGKDLDYMVMVGHLKYPAFDAENAASLSRTIITDLLRNDLGYQGIVITDDLEMGAVANHLTFREAGLKAVQAGADIVLVCHELAHAEDAYMGIYNALQNGQISEERINESVRRIIKAKLTHGLTP</sequence>
<organism evidence="5 6">
    <name type="scientific">Centipeda periodontii DSM 2778</name>
    <dbReference type="NCBI Taxonomy" id="888060"/>
    <lineage>
        <taxon>Bacteria</taxon>
        <taxon>Bacillati</taxon>
        <taxon>Bacillota</taxon>
        <taxon>Negativicutes</taxon>
        <taxon>Selenomonadales</taxon>
        <taxon>Selenomonadaceae</taxon>
        <taxon>Centipeda</taxon>
    </lineage>
</organism>
<accession>F5RP68</accession>
<dbReference type="GO" id="GO:0004553">
    <property type="term" value="F:hydrolase activity, hydrolyzing O-glycosyl compounds"/>
    <property type="evidence" value="ECO:0007669"/>
    <property type="project" value="InterPro"/>
</dbReference>
<dbReference type="PANTHER" id="PTHR30480">
    <property type="entry name" value="BETA-HEXOSAMINIDASE-RELATED"/>
    <property type="match status" value="1"/>
</dbReference>
<name>F5RP68_9FIRM</name>
<evidence type="ECO:0000256" key="1">
    <source>
        <dbReference type="ARBA" id="ARBA00005336"/>
    </source>
</evidence>
<proteinExistence type="inferred from homology"/>
<dbReference type="Proteomes" id="UP000004067">
    <property type="component" value="Unassembled WGS sequence"/>
</dbReference>
<dbReference type="InterPro" id="IPR036962">
    <property type="entry name" value="Glyco_hydro_3_N_sf"/>
</dbReference>
<dbReference type="Gene3D" id="3.20.20.300">
    <property type="entry name" value="Glycoside hydrolase, family 3, N-terminal domain"/>
    <property type="match status" value="1"/>
</dbReference>
<dbReference type="SUPFAM" id="SSF51445">
    <property type="entry name" value="(Trans)glycosidases"/>
    <property type="match status" value="1"/>
</dbReference>
<comment type="similarity">
    <text evidence="1">Belongs to the glycosyl hydrolase 3 family.</text>
</comment>
<reference evidence="5 6" key="1">
    <citation type="submission" date="2011-04" db="EMBL/GenBank/DDBJ databases">
        <authorList>
            <person name="Muzny D."/>
            <person name="Qin X."/>
            <person name="Deng J."/>
            <person name="Jiang H."/>
            <person name="Liu Y."/>
            <person name="Qu J."/>
            <person name="Song X.-Z."/>
            <person name="Zhang L."/>
            <person name="Thornton R."/>
            <person name="Coyle M."/>
            <person name="Francisco L."/>
            <person name="Jackson L."/>
            <person name="Javaid M."/>
            <person name="Korchina V."/>
            <person name="Kovar C."/>
            <person name="Mata R."/>
            <person name="Mathew T."/>
            <person name="Ngo R."/>
            <person name="Nguyen L."/>
            <person name="Nguyen N."/>
            <person name="Okwuonu G."/>
            <person name="Ongeri F."/>
            <person name="Pham C."/>
            <person name="Simmons D."/>
            <person name="Wilczek-Boney K."/>
            <person name="Hale W."/>
            <person name="Jakkamsetti A."/>
            <person name="Pham P."/>
            <person name="Ruth R."/>
            <person name="San Lucas F."/>
            <person name="Warren J."/>
            <person name="Zhang J."/>
            <person name="Zhao Z."/>
            <person name="Zhou C."/>
            <person name="Zhu D."/>
            <person name="Lee S."/>
            <person name="Bess C."/>
            <person name="Blankenburg K."/>
            <person name="Forbes L."/>
            <person name="Fu Q."/>
            <person name="Gubbala S."/>
            <person name="Hirani K."/>
            <person name="Jayaseelan J.C."/>
            <person name="Lara F."/>
            <person name="Munidasa M."/>
            <person name="Palculict T."/>
            <person name="Patil S."/>
            <person name="Pu L.-L."/>
            <person name="Saada N."/>
            <person name="Tang L."/>
            <person name="Weissenberger G."/>
            <person name="Zhu Y."/>
            <person name="Hemphill L."/>
            <person name="Shang Y."/>
            <person name="Youmans B."/>
            <person name="Ayvaz T."/>
            <person name="Ross M."/>
            <person name="Santibanez J."/>
            <person name="Aqrawi P."/>
            <person name="Gross S."/>
            <person name="Joshi V."/>
            <person name="Fowler G."/>
            <person name="Nazareth L."/>
            <person name="Reid J."/>
            <person name="Worley K."/>
            <person name="Petrosino J."/>
            <person name="Highlander S."/>
            <person name="Gibbs R."/>
        </authorList>
    </citation>
    <scope>NUCLEOTIDE SEQUENCE [LARGE SCALE GENOMIC DNA]</scope>
    <source>
        <strain evidence="5 6">DSM 2778</strain>
    </source>
</reference>
<evidence type="ECO:0000256" key="2">
    <source>
        <dbReference type="ARBA" id="ARBA00022801"/>
    </source>
</evidence>
<dbReference type="GO" id="GO:0009254">
    <property type="term" value="P:peptidoglycan turnover"/>
    <property type="evidence" value="ECO:0007669"/>
    <property type="project" value="TreeGrafter"/>
</dbReference>
<protein>
    <submittedName>
        <fullName evidence="5">Family 3 glycosyl hydrolase</fullName>
        <ecNumber evidence="5">3.2.1.-</ecNumber>
    </submittedName>
</protein>
<keyword evidence="3 5" id="KW-0326">Glycosidase</keyword>
<evidence type="ECO:0000313" key="6">
    <source>
        <dbReference type="Proteomes" id="UP000004067"/>
    </source>
</evidence>
<evidence type="ECO:0000313" key="5">
    <source>
        <dbReference type="EMBL" id="EGK57884.1"/>
    </source>
</evidence>
<keyword evidence="6" id="KW-1185">Reference proteome</keyword>
<dbReference type="InterPro" id="IPR017853">
    <property type="entry name" value="GH"/>
</dbReference>
<dbReference type="AlphaFoldDB" id="F5RP68"/>
<dbReference type="InterPro" id="IPR001764">
    <property type="entry name" value="Glyco_hydro_3_N"/>
</dbReference>